<dbReference type="EMBL" id="HBEY01015712">
    <property type="protein sequence ID" value="CAD8604255.1"/>
    <property type="molecule type" value="Transcribed_RNA"/>
</dbReference>
<evidence type="ECO:0008006" key="2">
    <source>
        <dbReference type="Google" id="ProtNLM"/>
    </source>
</evidence>
<gene>
    <name evidence="1" type="ORF">CPEL01642_LOCUS7590</name>
</gene>
<protein>
    <recommendedName>
        <fullName evidence="2">Cellobiose phosphorylase</fullName>
    </recommendedName>
</protein>
<accession>A0A7S0PZ02</accession>
<dbReference type="AlphaFoldDB" id="A0A7S0PZ02"/>
<organism evidence="1">
    <name type="scientific">Coccolithus braarudii</name>
    <dbReference type="NCBI Taxonomy" id="221442"/>
    <lineage>
        <taxon>Eukaryota</taxon>
        <taxon>Haptista</taxon>
        <taxon>Haptophyta</taxon>
        <taxon>Prymnesiophyceae</taxon>
        <taxon>Coccolithales</taxon>
        <taxon>Coccolithaceae</taxon>
        <taxon>Coccolithus</taxon>
    </lineage>
</organism>
<evidence type="ECO:0000313" key="1">
    <source>
        <dbReference type="EMBL" id="CAD8604255.1"/>
    </source>
</evidence>
<reference evidence="1" key="1">
    <citation type="submission" date="2021-01" db="EMBL/GenBank/DDBJ databases">
        <authorList>
            <person name="Corre E."/>
            <person name="Pelletier E."/>
            <person name="Niang G."/>
            <person name="Scheremetjew M."/>
            <person name="Finn R."/>
            <person name="Kale V."/>
            <person name="Holt S."/>
            <person name="Cochrane G."/>
            <person name="Meng A."/>
            <person name="Brown T."/>
            <person name="Cohen L."/>
        </authorList>
    </citation>
    <scope>NUCLEOTIDE SEQUENCE</scope>
    <source>
        <strain evidence="1">PLY182g</strain>
    </source>
</reference>
<proteinExistence type="predicted"/>
<name>A0A7S0PZ02_9EUKA</name>
<sequence>MASFLPGVGGLWGIPMWSFYVNRGQGMATFGIENKEGGLLLFQTAEKAYQVTPFVGFRTLIKGQRADGSTFEAQPFFPESDADKTTSARRDMFIGNNEMEVEESDPLTGIRTNALYFTIPEEVFPALVRRVSFTNEGSAPVELEVVDGLAKLEPAGTDTRLIDTIGRTIEGWMHVFNFQDDHTVPFFHLVSAPADTADVRLIKDGHFAVAFIEDDQTVGKDGAHALLPMLCDAQLLFGTDTSLTVPRNFFSSANSPNGATLDELRKAPQSTTSRTPSAFATAAISLKPGESKTLSIVYGHAADLDKLLLDIVPTLKAKGYIAAKRADAQVLGDSLTSRVSMSSGVPLMDNYAKQNYLDNSLRGGMPIDIGTPAGMRPKIFHAFSRIHGDLERDYNNFEIEQTFWSQGPGNFRDVNQNRRCDVLQQPSMGDFNVRQFLSFVQADGYNQLTVATAFFKIFDTWRIDQVVAQITPPGSNQQKAKELLSQPFRPGQLFHDLAAAGIKVYMEKMRLLELVTQYADQVPAGQFPASQNGFWTDHFAYYLDLVHNFVSVYPDQEEKMLYDAEPVPFFLSPGRVANRTEKNMLASENTVRQYDAVRISEAKTQQLQIMYGQPQYVGDAQAGGSWQRTAKGEVMTVSVVAKLVILAANKFSILDPLGMGIEMEAGKPGWNDAMNGLPALFGSEMPSAYELHEIVDYVGDAVDRFGRSVVLPEEASRLLEAIDKELGLLASGASSDFDFWDKVHDSLEAYRTATDATFSGVIVEWTAHKLGKATGIFGRMLRRMDAGIERALSRAPPSAKGVSPTYFRFNVKDFTVLGVSDRGLPTVKIQAYEEPEAMPLFLEGPTRRLKTLKAAEHSEKLAVYTAVQASPLHDTELAMYKISESLIGQPFEIGRMMSFNPGWLENESIWLHMSYKWYLELLRAGLYAEFFKEIKKGVVCFMDSEVMGRSPLEASSFIVSSAFPDKALHGSGFLARLSGTTAEFLSMWNHMMAGPSPFTLAADGTLQLSLQPVISTWMWREDGMLTFSFLGAVQVTYVSASKHDSWASTISRYELTTADGTQLVEGAVVPAPLAEQVRNLKFSKIKVTLK</sequence>